<dbReference type="GO" id="GO:0005737">
    <property type="term" value="C:cytoplasm"/>
    <property type="evidence" value="ECO:0007669"/>
    <property type="project" value="TreeGrafter"/>
</dbReference>
<gene>
    <name evidence="8" type="ORF">TrVE_jg10637</name>
</gene>
<protein>
    <recommendedName>
        <fullName evidence="7">Carbohydrate kinase PfkB domain-containing protein</fullName>
    </recommendedName>
</protein>
<evidence type="ECO:0000256" key="6">
    <source>
        <dbReference type="SAM" id="MobiDB-lite"/>
    </source>
</evidence>
<evidence type="ECO:0000256" key="2">
    <source>
        <dbReference type="ARBA" id="ARBA00022801"/>
    </source>
</evidence>
<evidence type="ECO:0000256" key="5">
    <source>
        <dbReference type="ARBA" id="ARBA00023295"/>
    </source>
</evidence>
<feature type="compositionally biased region" description="Acidic residues" evidence="6">
    <location>
        <begin position="375"/>
        <end position="386"/>
    </location>
</feature>
<dbReference type="InterPro" id="IPR029056">
    <property type="entry name" value="Ribokinase-like"/>
</dbReference>
<name>A0A9W7CF97_9STRA</name>
<dbReference type="PANTHER" id="PTHR42909:SF1">
    <property type="entry name" value="CARBOHYDRATE KINASE PFKB DOMAIN-CONTAINING PROTEIN"/>
    <property type="match status" value="1"/>
</dbReference>
<keyword evidence="3" id="KW-0464">Manganese</keyword>
<reference evidence="9" key="1">
    <citation type="journal article" date="2023" name="Commun. Biol.">
        <title>Genome analysis of Parmales, the sister group of diatoms, reveals the evolutionary specialization of diatoms from phago-mixotrophs to photoautotrophs.</title>
        <authorList>
            <person name="Ban H."/>
            <person name="Sato S."/>
            <person name="Yoshikawa S."/>
            <person name="Yamada K."/>
            <person name="Nakamura Y."/>
            <person name="Ichinomiya M."/>
            <person name="Sato N."/>
            <person name="Blanc-Mathieu R."/>
            <person name="Endo H."/>
            <person name="Kuwata A."/>
            <person name="Ogata H."/>
        </authorList>
    </citation>
    <scope>NUCLEOTIDE SEQUENCE [LARGE SCALE GENOMIC DNA]</scope>
    <source>
        <strain evidence="9">NIES 3699</strain>
    </source>
</reference>
<keyword evidence="2" id="KW-0378">Hydrolase</keyword>
<dbReference type="Pfam" id="PF04227">
    <property type="entry name" value="Indigoidine_A"/>
    <property type="match status" value="1"/>
</dbReference>
<dbReference type="Proteomes" id="UP001165160">
    <property type="component" value="Unassembled WGS sequence"/>
</dbReference>
<dbReference type="Gene3D" id="3.40.1790.10">
    <property type="entry name" value="Indigoidine synthase domain"/>
    <property type="match status" value="1"/>
</dbReference>
<evidence type="ECO:0000259" key="7">
    <source>
        <dbReference type="Pfam" id="PF00294"/>
    </source>
</evidence>
<keyword evidence="9" id="KW-1185">Reference proteome</keyword>
<evidence type="ECO:0000256" key="4">
    <source>
        <dbReference type="ARBA" id="ARBA00023239"/>
    </source>
</evidence>
<dbReference type="Gene3D" id="3.40.1190.20">
    <property type="match status" value="1"/>
</dbReference>
<keyword evidence="5" id="KW-0326">Glycosidase</keyword>
<proteinExistence type="inferred from homology"/>
<dbReference type="Pfam" id="PF00294">
    <property type="entry name" value="PfkB"/>
    <property type="match status" value="1"/>
</dbReference>
<dbReference type="GO" id="GO:0046872">
    <property type="term" value="F:metal ion binding"/>
    <property type="evidence" value="ECO:0007669"/>
    <property type="project" value="UniProtKB-KW"/>
</dbReference>
<evidence type="ECO:0000256" key="1">
    <source>
        <dbReference type="ARBA" id="ARBA00022723"/>
    </source>
</evidence>
<comment type="caution">
    <text evidence="8">The sequence shown here is derived from an EMBL/GenBank/DDBJ whole genome shotgun (WGS) entry which is preliminary data.</text>
</comment>
<accession>A0A9W7CF97</accession>
<organism evidence="8 9">
    <name type="scientific">Triparma verrucosa</name>
    <dbReference type="NCBI Taxonomy" id="1606542"/>
    <lineage>
        <taxon>Eukaryota</taxon>
        <taxon>Sar</taxon>
        <taxon>Stramenopiles</taxon>
        <taxon>Ochrophyta</taxon>
        <taxon>Bolidophyceae</taxon>
        <taxon>Parmales</taxon>
        <taxon>Triparmaceae</taxon>
        <taxon>Triparma</taxon>
    </lineage>
</organism>
<evidence type="ECO:0000313" key="9">
    <source>
        <dbReference type="Proteomes" id="UP001165160"/>
    </source>
</evidence>
<feature type="region of interest" description="Disordered" evidence="6">
    <location>
        <begin position="358"/>
        <end position="386"/>
    </location>
</feature>
<keyword evidence="1" id="KW-0479">Metal-binding</keyword>
<dbReference type="SUPFAM" id="SSF53613">
    <property type="entry name" value="Ribokinase-like"/>
    <property type="match status" value="1"/>
</dbReference>
<dbReference type="SUPFAM" id="SSF110581">
    <property type="entry name" value="Indigoidine synthase A-like"/>
    <property type="match status" value="1"/>
</dbReference>
<evidence type="ECO:0000256" key="3">
    <source>
        <dbReference type="ARBA" id="ARBA00023211"/>
    </source>
</evidence>
<dbReference type="AlphaFoldDB" id="A0A9W7CF97"/>
<dbReference type="HAMAP" id="MF_01876">
    <property type="entry name" value="PsiMP_glycosidase"/>
    <property type="match status" value="1"/>
</dbReference>
<dbReference type="EMBL" id="BRXX01000361">
    <property type="protein sequence ID" value="GMI07227.1"/>
    <property type="molecule type" value="Genomic_DNA"/>
</dbReference>
<dbReference type="InterPro" id="IPR007342">
    <property type="entry name" value="PsuG"/>
</dbReference>
<evidence type="ECO:0000313" key="8">
    <source>
        <dbReference type="EMBL" id="GMI07227.1"/>
    </source>
</evidence>
<keyword evidence="4" id="KW-0456">Lyase</keyword>
<dbReference type="GO" id="GO:0004730">
    <property type="term" value="F:pseudouridylate synthase activity"/>
    <property type="evidence" value="ECO:0007669"/>
    <property type="project" value="InterPro"/>
</dbReference>
<feature type="domain" description="Carbohydrate kinase PfkB" evidence="7">
    <location>
        <begin position="397"/>
        <end position="732"/>
    </location>
</feature>
<dbReference type="GO" id="GO:0016798">
    <property type="term" value="F:hydrolase activity, acting on glycosyl bonds"/>
    <property type="evidence" value="ECO:0007669"/>
    <property type="project" value="UniProtKB-KW"/>
</dbReference>
<dbReference type="InterPro" id="IPR011611">
    <property type="entry name" value="PfkB_dom"/>
</dbReference>
<sequence>MSPEVLTEKSLTPHTSKPLIALESTIVSHGMPYPQNLKTAISCESIIRSLDCTPATIAILNGQIKVGLELHELEDLARSGEEKRATKCTTRELGYTLTKTSKNPNIKTWGSTTVASTMHLAEMAGIDFFVTGGTGGVHRDYNYSLDVSADLTELARTSTTVFSAGVKSILDVPRTLEFLETHGVTVGVYQSDEFPAFFSPKSGCKAPIVFETFREVAEAIRANQKLYLDGGFLLTCPNPKPLENVDSAVETAVREVTEKNIIGKEVTPYILKRVAELTDGNSLTSNIALVENNARIGCGVAKAYQELVKEEEEEEESKSEGQSNFFTGRSSLSAHRNKIKVVDGVDFLHSDYYSDDYDDDSEDNLIAQTSPKENSEDDDVDLDEEDDEHEDMIARMSVVVMGGAVVDVVARPTQGLNLGTSNPGESMEDHGGVARNIAEVIGICRGVEGLPTKLFPVEFFSAAGLDSRGESIKARLESRGVKTNLEFFEDHNTASYLAVMDEKNDLHTAIADMSVLERIPMPPISSLRHASCFILDANAPVEKMKLAMEEFLALGNVVEEAKTVVFEPTSVSKARGVAEAGILDMVHVMTPNRDEAIAMASALGLSMEGTIEEVAGRLLEKMNTDVDHRGECVATILLTDGSNGVFLMTKAHQGVGNVRTKWFKPEVVKDVENATAAGDSFLGGFITHAILTADLMEVDANIFGGNELSLDKSVEFGMSCSEATIGYKGTISKDALEASELVVQIHWAEEEEFDDEE</sequence>
<dbReference type="PANTHER" id="PTHR42909">
    <property type="entry name" value="ZGC:136858"/>
    <property type="match status" value="1"/>
</dbReference>
<dbReference type="InterPro" id="IPR022830">
    <property type="entry name" value="Indigdn_synthA-like"/>
</dbReference>